<evidence type="ECO:0000313" key="2">
    <source>
        <dbReference type="Proteomes" id="UP001172386"/>
    </source>
</evidence>
<keyword evidence="1" id="KW-0808">Transferase</keyword>
<accession>A0ACC3ADJ9</accession>
<proteinExistence type="predicted"/>
<evidence type="ECO:0000313" key="1">
    <source>
        <dbReference type="EMBL" id="KAJ9659974.1"/>
    </source>
</evidence>
<sequence>MPFRNDVPSVSNIEAKLHSSYRRPSADRFSDLARLVMLSNTSNSSSTNSTNSANHSPPPELTLTSDASITPKTSPLKEVKSSLKPPTKTGTGRAQEDGAATNRLQPNRTSASSGAALTDTPYPSAPGSPHIPGKIGTSGISTPKVRATTLDIPGLTRSKVSPDGRISERDVGAKLIILMVGLPARGKSYIVKKIARYLNWLQHPTRIFNVGDRRRVVGGKGPGIPDNTADDALRESVRKMSLHTTQPQGIVEHENLLGPPAVAAQIFINDEHRVSDLTPISPLNMSGPLAQDGKTQEPIPLPPPEQMEQDSKFFDPDNQEAKRIRDQVAHDTLDELLQYVLREGGSVGILDATNHTRERRMALIKHLQNRNIGINVLFLESRCQDRNLLEANMRLKLAGPDYKGKDPVKSLKDFQERVEQYEKKYEPLGDFEEENDIPYCSMIDVGRKMVTYRTNGFLSVQTITYLMNFNLAPRMIWLTRHGESADNVSGKIGGNSHLSKKGVQYAKALEKFIVKEREAWEQRQIEKQATTHFPPLPGDTTPPNPEVEAQTGEAKNFCVWTSMLNRSIETAQFFSEDEFDLKQMRMLDELNAGVMEGMTYTEIRSKFKEEYEIRKRDKLQYRYPGPGGEGYLDIISRLRKVILEVERMTDHVLIVGHRSITRVLLAYFLGLKQEDISDLDVPLGVAYMLEPRPYGVEFKAYRWNPDTDEFIWDENYRLRRAMEP</sequence>
<gene>
    <name evidence="1" type="primary">PFK26_1</name>
    <name evidence="1" type="ORF">H2198_002864</name>
</gene>
<dbReference type="EC" id="2.7.1.105" evidence="1"/>
<dbReference type="Proteomes" id="UP001172386">
    <property type="component" value="Unassembled WGS sequence"/>
</dbReference>
<organism evidence="1 2">
    <name type="scientific">Neophaeococcomyces mojaviensis</name>
    <dbReference type="NCBI Taxonomy" id="3383035"/>
    <lineage>
        <taxon>Eukaryota</taxon>
        <taxon>Fungi</taxon>
        <taxon>Dikarya</taxon>
        <taxon>Ascomycota</taxon>
        <taxon>Pezizomycotina</taxon>
        <taxon>Eurotiomycetes</taxon>
        <taxon>Chaetothyriomycetidae</taxon>
        <taxon>Chaetothyriales</taxon>
        <taxon>Chaetothyriales incertae sedis</taxon>
        <taxon>Neophaeococcomyces</taxon>
    </lineage>
</organism>
<comment type="caution">
    <text evidence="1">The sequence shown here is derived from an EMBL/GenBank/DDBJ whole genome shotgun (WGS) entry which is preliminary data.</text>
</comment>
<protein>
    <submittedName>
        <fullName evidence="1">6-phosphofructo-2-kinase</fullName>
        <ecNumber evidence="1">2.7.1.105</ecNumber>
    </submittedName>
</protein>
<dbReference type="EMBL" id="JAPDRQ010000035">
    <property type="protein sequence ID" value="KAJ9659974.1"/>
    <property type="molecule type" value="Genomic_DNA"/>
</dbReference>
<reference evidence="1" key="1">
    <citation type="submission" date="2022-10" db="EMBL/GenBank/DDBJ databases">
        <title>Culturing micro-colonial fungi from biological soil crusts in the Mojave desert and describing Neophaeococcomyces mojavensis, and introducing the new genera and species Taxawa tesnikishii.</title>
        <authorList>
            <person name="Kurbessoian T."/>
            <person name="Stajich J.E."/>
        </authorList>
    </citation>
    <scope>NUCLEOTIDE SEQUENCE</scope>
    <source>
        <strain evidence="1">JES_112</strain>
    </source>
</reference>
<keyword evidence="2" id="KW-1185">Reference proteome</keyword>
<name>A0ACC3ADJ9_9EURO</name>